<comment type="caution">
    <text evidence="2">The sequence shown here is derived from an EMBL/GenBank/DDBJ whole genome shotgun (WGS) entry which is preliminary data.</text>
</comment>
<name>A0A066XSX3_COLSU</name>
<evidence type="ECO:0000256" key="1">
    <source>
        <dbReference type="SAM" id="MobiDB-lite"/>
    </source>
</evidence>
<feature type="compositionally biased region" description="Acidic residues" evidence="1">
    <location>
        <begin position="127"/>
        <end position="137"/>
    </location>
</feature>
<feature type="region of interest" description="Disordered" evidence="1">
    <location>
        <begin position="119"/>
        <end position="161"/>
    </location>
</feature>
<evidence type="ECO:0000313" key="3">
    <source>
        <dbReference type="Proteomes" id="UP000027238"/>
    </source>
</evidence>
<gene>
    <name evidence="2" type="ORF">CSUB01_10229</name>
</gene>
<dbReference type="EMBL" id="JMSE01000567">
    <property type="protein sequence ID" value="KDN69075.1"/>
    <property type="molecule type" value="Genomic_DNA"/>
</dbReference>
<organism evidence="2 3">
    <name type="scientific">Colletotrichum sublineola</name>
    <name type="common">Sorghum anthracnose fungus</name>
    <dbReference type="NCBI Taxonomy" id="1173701"/>
    <lineage>
        <taxon>Eukaryota</taxon>
        <taxon>Fungi</taxon>
        <taxon>Dikarya</taxon>
        <taxon>Ascomycota</taxon>
        <taxon>Pezizomycotina</taxon>
        <taxon>Sordariomycetes</taxon>
        <taxon>Hypocreomycetidae</taxon>
        <taxon>Glomerellales</taxon>
        <taxon>Glomerellaceae</taxon>
        <taxon>Colletotrichum</taxon>
        <taxon>Colletotrichum graminicola species complex</taxon>
    </lineage>
</organism>
<keyword evidence="3" id="KW-1185">Reference proteome</keyword>
<dbReference type="AlphaFoldDB" id="A0A066XSX3"/>
<dbReference type="OMA" id="CHPCRSE"/>
<reference evidence="3" key="1">
    <citation type="journal article" date="2014" name="Genome Announc.">
        <title>Draft genome sequence of Colletotrichum sublineola, a destructive pathogen of cultivated sorghum.</title>
        <authorList>
            <person name="Baroncelli R."/>
            <person name="Sanz-Martin J.M."/>
            <person name="Rech G.E."/>
            <person name="Sukno S.A."/>
            <person name="Thon M.R."/>
        </authorList>
    </citation>
    <scope>NUCLEOTIDE SEQUENCE [LARGE SCALE GENOMIC DNA]</scope>
    <source>
        <strain evidence="3">TX430BB</strain>
    </source>
</reference>
<sequence length="181" mass="20485">MSAIWDVTLIAAIFILIRDTIRKMTSPKPAVLLTGANPHADTPWGSYYKGSHEELLGMRRSTFVRCRKRRQLEGYVQNRAVEASWARLLRPVTRGRSEVEEKRPTVVRFAEAVEYFEQTTQTQAPEGAEEEEEEEEQQPYRPCSLEFESSAVEGEGAGKGAVRDEAEALEIIVDDLDKIVN</sequence>
<dbReference type="HOGENOM" id="CLU_1488925_0_0_1"/>
<dbReference type="eggNOG" id="ENOG502T65I">
    <property type="taxonomic scope" value="Eukaryota"/>
</dbReference>
<protein>
    <submittedName>
        <fullName evidence="2">Uncharacterized protein</fullName>
    </submittedName>
</protein>
<dbReference type="Proteomes" id="UP000027238">
    <property type="component" value="Unassembled WGS sequence"/>
</dbReference>
<dbReference type="OrthoDB" id="10369042at2759"/>
<accession>A0A066XSX3</accession>
<proteinExistence type="predicted"/>
<evidence type="ECO:0000313" key="2">
    <source>
        <dbReference type="EMBL" id="KDN69075.1"/>
    </source>
</evidence>